<organism evidence="2 3">
    <name type="scientific">Ephemerocybe angulata</name>
    <dbReference type="NCBI Taxonomy" id="980116"/>
    <lineage>
        <taxon>Eukaryota</taxon>
        <taxon>Fungi</taxon>
        <taxon>Dikarya</taxon>
        <taxon>Basidiomycota</taxon>
        <taxon>Agaricomycotina</taxon>
        <taxon>Agaricomycetes</taxon>
        <taxon>Agaricomycetidae</taxon>
        <taxon>Agaricales</taxon>
        <taxon>Agaricineae</taxon>
        <taxon>Psathyrellaceae</taxon>
        <taxon>Ephemerocybe</taxon>
    </lineage>
</organism>
<accession>A0A8H6I0E2</accession>
<keyword evidence="3" id="KW-1185">Reference proteome</keyword>
<reference evidence="2 3" key="1">
    <citation type="submission" date="2020-07" db="EMBL/GenBank/DDBJ databases">
        <title>Comparative genomics of pyrophilous fungi reveals a link between fire events and developmental genes.</title>
        <authorList>
            <consortium name="DOE Joint Genome Institute"/>
            <person name="Steindorff A.S."/>
            <person name="Carver A."/>
            <person name="Calhoun S."/>
            <person name="Stillman K."/>
            <person name="Liu H."/>
            <person name="Lipzen A."/>
            <person name="Pangilinan J."/>
            <person name="Labutti K."/>
            <person name="Bruns T.D."/>
            <person name="Grigoriev I.V."/>
        </authorList>
    </citation>
    <scope>NUCLEOTIDE SEQUENCE [LARGE SCALE GENOMIC DNA]</scope>
    <source>
        <strain evidence="2 3">CBS 144469</strain>
    </source>
</reference>
<sequence length="184" mass="19397">MSSAPNVAAPNTRAETSAAIISLLGQFHTTVNMLFASMGPEESEPRIPYADLPNAMILDAALAVDTPLAVPPAMAEESTASVASTPTVATPEAPAQELPAPAAAVPAIGKWYAVLIGREPGVYPPTASRSIDINIKGIPGNNVIKFDTQAEAEEFYKKEMAKGQVMRVNFTCVHQVLRPDQVDA</sequence>
<feature type="domain" description="Ribonuclease H1 N-terminal" evidence="1">
    <location>
        <begin position="110"/>
        <end position="155"/>
    </location>
</feature>
<dbReference type="SUPFAM" id="SSF55658">
    <property type="entry name" value="L9 N-domain-like"/>
    <property type="match status" value="1"/>
</dbReference>
<dbReference type="OrthoDB" id="3270804at2759"/>
<dbReference type="InterPro" id="IPR011320">
    <property type="entry name" value="RNase_H1_N"/>
</dbReference>
<name>A0A8H6I0E2_9AGAR</name>
<comment type="caution">
    <text evidence="2">The sequence shown here is derived from an EMBL/GenBank/DDBJ whole genome shotgun (WGS) entry which is preliminary data.</text>
</comment>
<evidence type="ECO:0000259" key="1">
    <source>
        <dbReference type="Pfam" id="PF01693"/>
    </source>
</evidence>
<gene>
    <name evidence="2" type="ORF">DFP72DRAFT_894197</name>
</gene>
<proteinExistence type="predicted"/>
<dbReference type="Gene3D" id="3.40.970.10">
    <property type="entry name" value="Ribonuclease H1, N-terminal domain"/>
    <property type="match status" value="1"/>
</dbReference>
<dbReference type="Proteomes" id="UP000521943">
    <property type="component" value="Unassembled WGS sequence"/>
</dbReference>
<evidence type="ECO:0000313" key="3">
    <source>
        <dbReference type="Proteomes" id="UP000521943"/>
    </source>
</evidence>
<dbReference type="Pfam" id="PF01693">
    <property type="entry name" value="Cauli_VI"/>
    <property type="match status" value="1"/>
</dbReference>
<dbReference type="InterPro" id="IPR037056">
    <property type="entry name" value="RNase_H1_N_sf"/>
</dbReference>
<evidence type="ECO:0000313" key="2">
    <source>
        <dbReference type="EMBL" id="KAF6756415.1"/>
    </source>
</evidence>
<dbReference type="AlphaFoldDB" id="A0A8H6I0E2"/>
<dbReference type="EMBL" id="JACGCI010000026">
    <property type="protein sequence ID" value="KAF6756415.1"/>
    <property type="molecule type" value="Genomic_DNA"/>
</dbReference>
<protein>
    <recommendedName>
        <fullName evidence="1">Ribonuclease H1 N-terminal domain-containing protein</fullName>
    </recommendedName>
</protein>
<dbReference type="InterPro" id="IPR009027">
    <property type="entry name" value="Ribosomal_bL9/RNase_H1_N"/>
</dbReference>